<feature type="chain" id="PRO_5046135276" description="Gram-positive cocci surface proteins LPxTG domain-containing protein" evidence="2">
    <location>
        <begin position="21"/>
        <end position="104"/>
    </location>
</feature>
<dbReference type="Proteomes" id="UP001456368">
    <property type="component" value="Chromosome"/>
</dbReference>
<reference evidence="3 4" key="1">
    <citation type="submission" date="2023-12" db="EMBL/GenBank/DDBJ databases">
        <title>Redefining Piscine Lactococcosis.</title>
        <authorList>
            <person name="Heckman T.I."/>
            <person name="Yazdi Z."/>
            <person name="Older C.E."/>
            <person name="Griffin M.J."/>
            <person name="Waldbieser G.C."/>
            <person name="Chow A.M."/>
            <person name="Medina Silva I."/>
            <person name="Anenson K.M."/>
            <person name="Garcia J.C."/>
            <person name="LaFrentz B.R."/>
            <person name="Slavic D."/>
            <person name="Toohey-Kurth K.L."/>
            <person name="Yant P."/>
            <person name="Fritz H.M."/>
            <person name="Henderson E."/>
            <person name="McDowall R."/>
            <person name="Cai H."/>
            <person name="Adikson M."/>
            <person name="Soto E."/>
        </authorList>
    </citation>
    <scope>NUCLEOTIDE SEQUENCE [LARGE SCALE GENOMIC DNA]</scope>
    <source>
        <strain evidence="3 4">R21-91A</strain>
    </source>
</reference>
<keyword evidence="1" id="KW-0812">Transmembrane</keyword>
<protein>
    <recommendedName>
        <fullName evidence="5">Gram-positive cocci surface proteins LPxTG domain-containing protein</fullName>
    </recommendedName>
</protein>
<sequence>MKKYLLLLLVLFTMAQPIRADTYSIDSSVVTATIGFTNNPDLSANKKPEAESFAESVVIDKKIATLPATGERTQVKIFGVIFVLLSLYLLILKYLTIFRERKIL</sequence>
<name>A0ABZ2SE25_9LACT</name>
<feature type="signal peptide" evidence="2">
    <location>
        <begin position="1"/>
        <end position="20"/>
    </location>
</feature>
<proteinExistence type="predicted"/>
<evidence type="ECO:0000256" key="1">
    <source>
        <dbReference type="SAM" id="Phobius"/>
    </source>
</evidence>
<feature type="transmembrane region" description="Helical" evidence="1">
    <location>
        <begin position="77"/>
        <end position="95"/>
    </location>
</feature>
<evidence type="ECO:0000313" key="4">
    <source>
        <dbReference type="Proteomes" id="UP001456368"/>
    </source>
</evidence>
<dbReference type="GeneID" id="75143811"/>
<keyword evidence="1" id="KW-1133">Transmembrane helix</keyword>
<organism evidence="3 4">
    <name type="scientific">Lactococcus petauri</name>
    <dbReference type="NCBI Taxonomy" id="1940789"/>
    <lineage>
        <taxon>Bacteria</taxon>
        <taxon>Bacillati</taxon>
        <taxon>Bacillota</taxon>
        <taxon>Bacilli</taxon>
        <taxon>Lactobacillales</taxon>
        <taxon>Streptococcaceae</taxon>
        <taxon>Lactococcus</taxon>
    </lineage>
</organism>
<keyword evidence="2" id="KW-0732">Signal</keyword>
<evidence type="ECO:0008006" key="5">
    <source>
        <dbReference type="Google" id="ProtNLM"/>
    </source>
</evidence>
<dbReference type="RefSeq" id="WP_019293933.1">
    <property type="nucleotide sequence ID" value="NZ_CAKOCU010000002.1"/>
</dbReference>
<dbReference type="EMBL" id="CP141698">
    <property type="protein sequence ID" value="WYC66968.1"/>
    <property type="molecule type" value="Genomic_DNA"/>
</dbReference>
<keyword evidence="4" id="KW-1185">Reference proteome</keyword>
<evidence type="ECO:0000256" key="2">
    <source>
        <dbReference type="SAM" id="SignalP"/>
    </source>
</evidence>
<gene>
    <name evidence="3" type="ORF">VNN45_08775</name>
</gene>
<keyword evidence="1" id="KW-0472">Membrane</keyword>
<accession>A0ABZ2SE25</accession>
<evidence type="ECO:0000313" key="3">
    <source>
        <dbReference type="EMBL" id="WYC66968.1"/>
    </source>
</evidence>